<dbReference type="RefSeq" id="WP_008770608.1">
    <property type="nucleotide sequence ID" value="NZ_BAABYJ010000001.1"/>
</dbReference>
<proteinExistence type="predicted"/>
<dbReference type="EMBL" id="JAQNWR010000004">
    <property type="protein sequence ID" value="MDC2407709.1"/>
    <property type="molecule type" value="Genomic_DNA"/>
</dbReference>
<dbReference type="Proteomes" id="UP001214017">
    <property type="component" value="Unassembled WGS sequence"/>
</dbReference>
<gene>
    <name evidence="1" type="ORF">PO240_07485</name>
</gene>
<evidence type="ECO:0000313" key="1">
    <source>
        <dbReference type="EMBL" id="MDC2407709.1"/>
    </source>
</evidence>
<reference evidence="1" key="1">
    <citation type="submission" date="2022-10" db="EMBL/GenBank/DDBJ databases">
        <title>Human gut microbiome strain richness.</title>
        <authorList>
            <person name="Chen-Liaw A."/>
        </authorList>
    </citation>
    <scope>NUCLEOTIDE SEQUENCE</scope>
    <source>
        <strain evidence="1">F7_m1001271B151109d0_201107</strain>
    </source>
</reference>
<comment type="caution">
    <text evidence="1">The sequence shown here is derived from an EMBL/GenBank/DDBJ whole genome shotgun (WGS) entry which is preliminary data.</text>
</comment>
<evidence type="ECO:0000313" key="2">
    <source>
        <dbReference type="Proteomes" id="UP001214017"/>
    </source>
</evidence>
<dbReference type="GeneID" id="69480530"/>
<organism evidence="1 2">
    <name type="scientific">Bacteroides ovatus</name>
    <dbReference type="NCBI Taxonomy" id="28116"/>
    <lineage>
        <taxon>Bacteria</taxon>
        <taxon>Pseudomonadati</taxon>
        <taxon>Bacteroidota</taxon>
        <taxon>Bacteroidia</taxon>
        <taxon>Bacteroidales</taxon>
        <taxon>Bacteroidaceae</taxon>
        <taxon>Bacteroides</taxon>
    </lineage>
</organism>
<dbReference type="AlphaFoldDB" id="A0AAP3SME5"/>
<protein>
    <submittedName>
        <fullName evidence="1">Uncharacterized protein</fullName>
    </submittedName>
</protein>
<name>A0AAP3SME5_BACOV</name>
<accession>A0AAP3SME5</accession>
<sequence>MKHPNDALRIAIGIGGMRIVDKELDMMDGYEFMKVINGCSTDNDKISKV</sequence>